<comment type="caution">
    <text evidence="1">The sequence shown here is derived from an EMBL/GenBank/DDBJ whole genome shotgun (WGS) entry which is preliminary data.</text>
</comment>
<dbReference type="PANTHER" id="PTHR32305">
    <property type="match status" value="1"/>
</dbReference>
<dbReference type="InterPro" id="IPR022385">
    <property type="entry name" value="Rhs_assc_core"/>
</dbReference>
<dbReference type="EMBL" id="JAKHSK010000046">
    <property type="protein sequence ID" value="MCL6220602.1"/>
    <property type="molecule type" value="Genomic_DNA"/>
</dbReference>
<evidence type="ECO:0008006" key="3">
    <source>
        <dbReference type="Google" id="ProtNLM"/>
    </source>
</evidence>
<dbReference type="NCBIfam" id="TIGR03696">
    <property type="entry name" value="Rhs_assc_core"/>
    <property type="match status" value="1"/>
</dbReference>
<dbReference type="Gene3D" id="2.180.10.10">
    <property type="entry name" value="RHS repeat-associated core"/>
    <property type="match status" value="1"/>
</dbReference>
<reference evidence="1" key="1">
    <citation type="submission" date="2022-01" db="EMBL/GenBank/DDBJ databases">
        <title>Genome sequencing of Zunongwangia sp. M21534 genome.</title>
        <authorList>
            <person name="Chen Y."/>
            <person name="Dong C."/>
            <person name="Shao Z."/>
        </authorList>
    </citation>
    <scope>NUCLEOTIDE SEQUENCE</scope>
    <source>
        <strain evidence="1">MCCC M21534</strain>
    </source>
</reference>
<evidence type="ECO:0000313" key="2">
    <source>
        <dbReference type="Proteomes" id="UP001139521"/>
    </source>
</evidence>
<accession>A0A9X1ZT81</accession>
<organism evidence="1 2">
    <name type="scientific">Zunongwangia pacifica</name>
    <dbReference type="NCBI Taxonomy" id="2911062"/>
    <lineage>
        <taxon>Bacteria</taxon>
        <taxon>Pseudomonadati</taxon>
        <taxon>Bacteroidota</taxon>
        <taxon>Flavobacteriia</taxon>
        <taxon>Flavobacteriales</taxon>
        <taxon>Flavobacteriaceae</taxon>
        <taxon>Zunongwangia</taxon>
    </lineage>
</organism>
<dbReference type="Proteomes" id="UP001139521">
    <property type="component" value="Unassembled WGS sequence"/>
</dbReference>
<dbReference type="RefSeq" id="WP_249603295.1">
    <property type="nucleotide sequence ID" value="NZ_JAKHSK010000046.1"/>
</dbReference>
<gene>
    <name evidence="1" type="ORF">L1967_20100</name>
</gene>
<proteinExistence type="predicted"/>
<protein>
    <recommendedName>
        <fullName evidence="3">RHS repeat-associated core domain-containing protein</fullName>
    </recommendedName>
</protein>
<dbReference type="InterPro" id="IPR050708">
    <property type="entry name" value="T6SS_VgrG/RHS"/>
</dbReference>
<keyword evidence="2" id="KW-1185">Reference proteome</keyword>
<dbReference type="PANTHER" id="PTHR32305:SF15">
    <property type="entry name" value="PROTEIN RHSA-RELATED"/>
    <property type="match status" value="1"/>
</dbReference>
<dbReference type="AlphaFoldDB" id="A0A9X1ZT81"/>
<name>A0A9X1ZT81_9FLAO</name>
<evidence type="ECO:0000313" key="1">
    <source>
        <dbReference type="EMBL" id="MCL6220602.1"/>
    </source>
</evidence>
<sequence length="527" mass="59930">MIRTGTSQDWYVKGAINSGATSFGNMDVLSYAYESQGNKLLNVTDTGNTNYGFTGNHNGNDYSYDANGNMTRDENKGIQSGGITYNHLNLPKEIRINGSANNKIEYIYDATGTKLAKKVTESGSLTTTEYVEGFVFRKQGNQASVLDFFSTPEGYVSNENGSYKYVYQYRDHLGNIRLSYSDANNDGNINPDKELKEENNFYPFGMKQEGYNTTPDIMLGSDLADNYLYNGKELEEALDLNLYYFGARNYDASLGRWSVFDPLAEKHRNLSPFNYTLNSPLLFIDPDGKSPVYNYYGDYLGTTKEGFTGMPVIYKGFKNSQELSGLSYKELLDIGGVNLDKAEFQDPNVRDIIETHIVNRVLKDGLDPSEWIIICGRDFDGSQLYNAKFANSGNMLIHRSNRDSNFNSPADLYYDPTVENIRSMVLFHELNHTDLGMDISGGAQNHRKITMAHMLHPQFSQTTNRFQEFIAFQYISMYEGKYENLPTARLKRQYRNISSRFNAYYKSNSPDEKYYTLESVYNNPDSN</sequence>